<dbReference type="Gene3D" id="3.80.10.10">
    <property type="entry name" value="Ribonuclease Inhibitor"/>
    <property type="match status" value="1"/>
</dbReference>
<comment type="caution">
    <text evidence="2">The sequence shown here is derived from an EMBL/GenBank/DDBJ whole genome shotgun (WGS) entry which is preliminary data.</text>
</comment>
<protein>
    <recommendedName>
        <fullName evidence="4">F-box domain-containing protein</fullName>
    </recommendedName>
</protein>
<gene>
    <name evidence="2" type="ORF">R3P38DRAFT_1883136</name>
</gene>
<dbReference type="InterPro" id="IPR032675">
    <property type="entry name" value="LRR_dom_sf"/>
</dbReference>
<proteinExistence type="predicted"/>
<keyword evidence="3" id="KW-1185">Reference proteome</keyword>
<evidence type="ECO:0000313" key="3">
    <source>
        <dbReference type="Proteomes" id="UP001362999"/>
    </source>
</evidence>
<accession>A0AAW0D976</accession>
<dbReference type="Proteomes" id="UP001362999">
    <property type="component" value="Unassembled WGS sequence"/>
</dbReference>
<keyword evidence="1" id="KW-0175">Coiled coil</keyword>
<name>A0AAW0D976_9AGAR</name>
<dbReference type="AlphaFoldDB" id="A0AAW0D976"/>
<sequence length="429" mass="48111">MSPPSSFIAGLQGRIDELAQAIETQKTLLRNLEQEHSAARSRLNSFLDPMARLPLELQSDIFLRCMPLSQPKPSPYEAPMVFLSVSRLWNHIALATPALWAQLRIERLPRKAGVFSLCDLWLTRAPAIPLALTLHSTAGLDHTVRQFLARCGPRLGSLSLELALDFRPTSVVRQIILNAAFPLLETMTIESEDCTVLKNANDLVAPLRSSPVLVEYTIRNICMLYNPPDPSMHVEPLTHISLQKLHLGSIREPEYFCGRGSSADILRYVTLPSLRHLTITEFDITPDDFASFIARSSPPLYSLHVAIRIPDDVLIAWLRIIPSITHLLVAREFPEQFISSLSTDSSPHLRLLPNLRHLTLVPGMLSSPACQAVARMLDVRCARIDNTRLDSFRLVHPRALHEDVLVDLRRLVSEGLEVRFGKDGEKILV</sequence>
<dbReference type="SUPFAM" id="SSF52047">
    <property type="entry name" value="RNI-like"/>
    <property type="match status" value="1"/>
</dbReference>
<evidence type="ECO:0000256" key="1">
    <source>
        <dbReference type="SAM" id="Coils"/>
    </source>
</evidence>
<reference evidence="2 3" key="1">
    <citation type="journal article" date="2024" name="J Genomics">
        <title>Draft genome sequencing and assembly of Favolaschia claudopus CIRM-BRFM 2984 isolated from oak limbs.</title>
        <authorList>
            <person name="Navarro D."/>
            <person name="Drula E."/>
            <person name="Chaduli D."/>
            <person name="Cazenave R."/>
            <person name="Ahrendt S."/>
            <person name="Wang J."/>
            <person name="Lipzen A."/>
            <person name="Daum C."/>
            <person name="Barry K."/>
            <person name="Grigoriev I.V."/>
            <person name="Favel A."/>
            <person name="Rosso M.N."/>
            <person name="Martin F."/>
        </authorList>
    </citation>
    <scope>NUCLEOTIDE SEQUENCE [LARGE SCALE GENOMIC DNA]</scope>
    <source>
        <strain evidence="2 3">CIRM-BRFM 2984</strain>
    </source>
</reference>
<feature type="coiled-coil region" evidence="1">
    <location>
        <begin position="15"/>
        <end position="42"/>
    </location>
</feature>
<evidence type="ECO:0000313" key="2">
    <source>
        <dbReference type="EMBL" id="KAK7048990.1"/>
    </source>
</evidence>
<organism evidence="2 3">
    <name type="scientific">Favolaschia claudopus</name>
    <dbReference type="NCBI Taxonomy" id="2862362"/>
    <lineage>
        <taxon>Eukaryota</taxon>
        <taxon>Fungi</taxon>
        <taxon>Dikarya</taxon>
        <taxon>Basidiomycota</taxon>
        <taxon>Agaricomycotina</taxon>
        <taxon>Agaricomycetes</taxon>
        <taxon>Agaricomycetidae</taxon>
        <taxon>Agaricales</taxon>
        <taxon>Marasmiineae</taxon>
        <taxon>Mycenaceae</taxon>
        <taxon>Favolaschia</taxon>
    </lineage>
</organism>
<evidence type="ECO:0008006" key="4">
    <source>
        <dbReference type="Google" id="ProtNLM"/>
    </source>
</evidence>
<dbReference type="EMBL" id="JAWWNJ010000009">
    <property type="protein sequence ID" value="KAK7048990.1"/>
    <property type="molecule type" value="Genomic_DNA"/>
</dbReference>